<dbReference type="InterPro" id="IPR037396">
    <property type="entry name" value="FMN_HAD"/>
</dbReference>
<dbReference type="Proteomes" id="UP000199213">
    <property type="component" value="Unassembled WGS sequence"/>
</dbReference>
<reference evidence="8" key="1">
    <citation type="submission" date="2016-10" db="EMBL/GenBank/DDBJ databases">
        <authorList>
            <person name="Varghese N."/>
            <person name="Submissions S."/>
        </authorList>
    </citation>
    <scope>NUCLEOTIDE SEQUENCE [LARGE SCALE GENOMIC DNA]</scope>
    <source>
        <strain evidence="8">DSM 45460</strain>
    </source>
</reference>
<keyword evidence="7" id="KW-0503">Monooxygenase</keyword>
<evidence type="ECO:0000256" key="1">
    <source>
        <dbReference type="ARBA" id="ARBA00001917"/>
    </source>
</evidence>
<dbReference type="InterPro" id="IPR008259">
    <property type="entry name" value="FMN_hydac_DH_AS"/>
</dbReference>
<comment type="similarity">
    <text evidence="3">Belongs to the FMN-dependent alpha-hydroxy acid dehydrogenase family.</text>
</comment>
<dbReference type="OrthoDB" id="9770452at2"/>
<feature type="binding site" evidence="5">
    <location>
        <position position="323"/>
    </location>
    <ligand>
        <name>FMN</name>
        <dbReference type="ChEBI" id="CHEBI:58210"/>
    </ligand>
</feature>
<gene>
    <name evidence="7" type="ORF">SAMN04487820_103120</name>
</gene>
<evidence type="ECO:0000313" key="8">
    <source>
        <dbReference type="Proteomes" id="UP000199213"/>
    </source>
</evidence>
<dbReference type="InterPro" id="IPR000262">
    <property type="entry name" value="FMN-dep_DH"/>
</dbReference>
<proteinExistence type="inferred from homology"/>
<dbReference type="PIRSF" id="PIRSF000138">
    <property type="entry name" value="Al-hdrx_acd_dh"/>
    <property type="match status" value="1"/>
</dbReference>
<evidence type="ECO:0000256" key="3">
    <source>
        <dbReference type="ARBA" id="ARBA00024042"/>
    </source>
</evidence>
<dbReference type="GO" id="GO:0010181">
    <property type="term" value="F:FMN binding"/>
    <property type="evidence" value="ECO:0007669"/>
    <property type="project" value="InterPro"/>
</dbReference>
<dbReference type="Pfam" id="PF01070">
    <property type="entry name" value="FMN_dh"/>
    <property type="match status" value="1"/>
</dbReference>
<feature type="binding site" evidence="5">
    <location>
        <position position="328"/>
    </location>
    <ligand>
        <name>glyoxylate</name>
        <dbReference type="ChEBI" id="CHEBI:36655"/>
    </ligand>
</feature>
<keyword evidence="8" id="KW-1185">Reference proteome</keyword>
<dbReference type="RefSeq" id="WP_092626952.1">
    <property type="nucleotide sequence ID" value="NZ_FNFM01000003.1"/>
</dbReference>
<keyword evidence="5" id="KW-0285">Flavoprotein</keyword>
<dbReference type="PROSITE" id="PS00557">
    <property type="entry name" value="FMN_HYDROXY_ACID_DH_1"/>
    <property type="match status" value="1"/>
</dbReference>
<dbReference type="PROSITE" id="PS51349">
    <property type="entry name" value="FMN_HYDROXY_ACID_DH_2"/>
    <property type="match status" value="1"/>
</dbReference>
<dbReference type="SUPFAM" id="SSF51395">
    <property type="entry name" value="FMN-linked oxidoreductases"/>
    <property type="match status" value="1"/>
</dbReference>
<feature type="binding site" evidence="5">
    <location>
        <begin position="379"/>
        <end position="380"/>
    </location>
    <ligand>
        <name>FMN</name>
        <dbReference type="ChEBI" id="CHEBI:58210"/>
    </ligand>
</feature>
<keyword evidence="2" id="KW-0560">Oxidoreductase</keyword>
<feature type="binding site" evidence="5">
    <location>
        <position position="52"/>
    </location>
    <ligand>
        <name>glyoxylate</name>
        <dbReference type="ChEBI" id="CHEBI:36655"/>
    </ligand>
</feature>
<dbReference type="Gene3D" id="3.20.20.70">
    <property type="entry name" value="Aldolase class I"/>
    <property type="match status" value="1"/>
</dbReference>
<dbReference type="PANTHER" id="PTHR10578:SF143">
    <property type="entry name" value="FMN-DEPENDENT ALPHA-HYDROXY ACID DEHYDROGENASE PB1A11.03"/>
    <property type="match status" value="1"/>
</dbReference>
<feature type="binding site" evidence="5">
    <location>
        <begin position="105"/>
        <end position="107"/>
    </location>
    <ligand>
        <name>FMN</name>
        <dbReference type="ChEBI" id="CHEBI:58210"/>
    </ligand>
</feature>
<evidence type="ECO:0000256" key="4">
    <source>
        <dbReference type="PIRSR" id="PIRSR000138-1"/>
    </source>
</evidence>
<feature type="binding site" evidence="5">
    <location>
        <position position="325"/>
    </location>
    <ligand>
        <name>glyoxylate</name>
        <dbReference type="ChEBI" id="CHEBI:36655"/>
    </ligand>
</feature>
<feature type="binding site" evidence="5">
    <location>
        <position position="156"/>
    </location>
    <ligand>
        <name>FMN</name>
        <dbReference type="ChEBI" id="CHEBI:58210"/>
    </ligand>
</feature>
<comment type="cofactor">
    <cofactor evidence="1">
        <name>FMN</name>
        <dbReference type="ChEBI" id="CHEBI:58210"/>
    </cofactor>
</comment>
<feature type="binding site" evidence="5">
    <location>
        <position position="134"/>
    </location>
    <ligand>
        <name>FMN</name>
        <dbReference type="ChEBI" id="CHEBI:58210"/>
    </ligand>
</feature>
<dbReference type="GO" id="GO:0004497">
    <property type="term" value="F:monooxygenase activity"/>
    <property type="evidence" value="ECO:0007669"/>
    <property type="project" value="UniProtKB-KW"/>
</dbReference>
<dbReference type="EMBL" id="FNFM01000003">
    <property type="protein sequence ID" value="SDJ95136.1"/>
    <property type="molecule type" value="Genomic_DNA"/>
</dbReference>
<feature type="binding site" evidence="5">
    <location>
        <begin position="356"/>
        <end position="360"/>
    </location>
    <ligand>
        <name>FMN</name>
        <dbReference type="ChEBI" id="CHEBI:58210"/>
    </ligand>
</feature>
<evidence type="ECO:0000313" key="7">
    <source>
        <dbReference type="EMBL" id="SDJ95136.1"/>
    </source>
</evidence>
<evidence type="ECO:0000259" key="6">
    <source>
        <dbReference type="PROSITE" id="PS51349"/>
    </source>
</evidence>
<dbReference type="InterPro" id="IPR012133">
    <property type="entry name" value="Alpha-hydoxy_acid_DH_FMN"/>
</dbReference>
<protein>
    <submittedName>
        <fullName evidence="7">Lactate 2-monooxygenase</fullName>
    </submittedName>
</protein>
<feature type="binding site" evidence="5">
    <location>
        <position position="193"/>
    </location>
    <ligand>
        <name>glyoxylate</name>
        <dbReference type="ChEBI" id="CHEBI:36655"/>
    </ligand>
</feature>
<dbReference type="PANTHER" id="PTHR10578">
    <property type="entry name" value="S -2-HYDROXY-ACID OXIDASE-RELATED"/>
    <property type="match status" value="1"/>
</dbReference>
<dbReference type="AlphaFoldDB" id="A0A1G8XXC4"/>
<keyword evidence="5" id="KW-0288">FMN</keyword>
<evidence type="ECO:0000256" key="2">
    <source>
        <dbReference type="ARBA" id="ARBA00023002"/>
    </source>
</evidence>
<accession>A0A1G8XXC4</accession>
<feature type="binding site" evidence="5">
    <location>
        <position position="158"/>
    </location>
    <ligand>
        <name>FMN</name>
        <dbReference type="ChEBI" id="CHEBI:58210"/>
    </ligand>
</feature>
<name>A0A1G8XXC4_ACTMZ</name>
<sequence length="430" mass="46020">MSLADNIGNIGRAIQTRIYREGVYGRKPRVPVDPRRLSLAARSAISRRAWNYLQGSAGTESTASANRAAFERHRIVPGMLRDVSARNLGTELFGRAVPAPLFLSPIGVLELVHRHGDLAVARAAAATGVPVTLSTQASYSMERVAEVAPEAVRWFQLYWSSDDDLVTSMLRRAEESGCEAIVITLDTHVLGWRPRDLDAGFLPFAHGQGIAQYTADPVFASLVRRRVKRPATSPAPTPTPQALRALWSMSRSHPGPLLANLRSPYPRAAVETFLDVFSRSSLTWPELDFVRQRTNLPIVLKGLQHVEDARRALDAGVDGILVSNHGGRQIDGALGALDALPGIVAEVGGRIPVLFDSGIRTGADVCKALALGATAAGIGRPYAYGLAAGGAEGVRTVLEHLVAELDITMALAGVAEPAELDPGLLRSVHS</sequence>
<feature type="active site" description="Proton acceptor" evidence="4">
    <location>
        <position position="325"/>
    </location>
</feature>
<feature type="binding site" evidence="5">
    <location>
        <position position="184"/>
    </location>
    <ligand>
        <name>FMN</name>
        <dbReference type="ChEBI" id="CHEBI:58210"/>
    </ligand>
</feature>
<feature type="domain" description="FMN hydroxy acid dehydrogenase" evidence="6">
    <location>
        <begin position="26"/>
        <end position="430"/>
    </location>
</feature>
<evidence type="ECO:0000256" key="5">
    <source>
        <dbReference type="PIRSR" id="PIRSR000138-2"/>
    </source>
</evidence>
<feature type="binding site" evidence="5">
    <location>
        <position position="301"/>
    </location>
    <ligand>
        <name>FMN</name>
        <dbReference type="ChEBI" id="CHEBI:58210"/>
    </ligand>
</feature>
<dbReference type="InterPro" id="IPR013785">
    <property type="entry name" value="Aldolase_TIM"/>
</dbReference>
<organism evidence="7 8">
    <name type="scientific">Actinopolyspora mzabensis</name>
    <dbReference type="NCBI Taxonomy" id="995066"/>
    <lineage>
        <taxon>Bacteria</taxon>
        <taxon>Bacillati</taxon>
        <taxon>Actinomycetota</taxon>
        <taxon>Actinomycetes</taxon>
        <taxon>Actinopolysporales</taxon>
        <taxon>Actinopolysporaceae</taxon>
        <taxon>Actinopolyspora</taxon>
    </lineage>
</organism>